<dbReference type="EMBL" id="ON649698">
    <property type="protein sequence ID" value="UVF62252.1"/>
    <property type="molecule type" value="Genomic_DNA"/>
</dbReference>
<sequence>MVFFCGNRDTTITRQSTCCFNHYIGLPEKKHIIGFQDILNEVTKRLEKKPILESRTHTIYDYQFGQYEYQGELHQGLFQLLETELFLWIKKATGMGATEFLLRYIAWKALSSDTWKGYQCVIITGARVQIGIDLISRIRGFFPEILFDEKETVCNLNGCKIECYPSNHSDTIRGLPKVCFILVDEGDFFSPKEQKLVRDSVERYIGKNSPPIVWISTPNLPDGLFDRMEKEKSSIYFRIFWHYIIGLDKIYLEKEIELAKKSPSFPREYELEYGIGLGNLFPDSIVKFIIQDYDLRLSNGRKILFLDPAWGSSKFGILGIEFINGIGYVKHCEQRDRPSPEAIFERLKELHQIGWSEVVCDGAQTVVINFLDANSITNQKIMFKDKLDDMVDRTLECIRDRTMLIHTGFTELRHQLVSINMNEKGHPDKKKITFDEGDCFMMGCLENKESSDFSGSNIGSD</sequence>
<accession>A0A976UAE7</accession>
<dbReference type="Gene3D" id="3.40.50.300">
    <property type="entry name" value="P-loop containing nucleotide triphosphate hydrolases"/>
    <property type="match status" value="1"/>
</dbReference>
<protein>
    <submittedName>
        <fullName evidence="1">Terminase large subunit</fullName>
    </submittedName>
</protein>
<name>A0A976UAE7_9CAUD</name>
<organism evidence="1 2">
    <name type="scientific">Nitrososphaeria virus YSH_1032793</name>
    <dbReference type="NCBI Taxonomy" id="3071320"/>
    <lineage>
        <taxon>Viruses</taxon>
        <taxon>Duplodnaviria</taxon>
        <taxon>Heunggongvirae</taxon>
        <taxon>Uroviricota</taxon>
        <taxon>Caudoviricetes</taxon>
        <taxon>Juravirales</taxon>
        <taxon>Yanlukaviridae</taxon>
        <taxon>Sweetvirus</taxon>
        <taxon>Sweetvirus yangshanense</taxon>
    </lineage>
</organism>
<evidence type="ECO:0000313" key="1">
    <source>
        <dbReference type="EMBL" id="UVF62252.1"/>
    </source>
</evidence>
<dbReference type="Proteomes" id="UP001156951">
    <property type="component" value="Segment"/>
</dbReference>
<keyword evidence="2" id="KW-1185">Reference proteome</keyword>
<reference evidence="1 2" key="1">
    <citation type="submission" date="2022-05" db="EMBL/GenBank/DDBJ databases">
        <title>Diverse viruses of marine archaea discovered using metagenomics.</title>
        <authorList>
            <person name="Zhou Y."/>
        </authorList>
    </citation>
    <scope>NUCLEOTIDE SEQUENCE [LARGE SCALE GENOMIC DNA]</scope>
    <source>
        <strain evidence="1">YSH_1032793</strain>
    </source>
</reference>
<dbReference type="InterPro" id="IPR027417">
    <property type="entry name" value="P-loop_NTPase"/>
</dbReference>
<proteinExistence type="predicted"/>
<evidence type="ECO:0000313" key="2">
    <source>
        <dbReference type="Proteomes" id="UP001156951"/>
    </source>
</evidence>